<comment type="caution">
    <text evidence="14">The sequence shown here is derived from an EMBL/GenBank/DDBJ whole genome shotgun (WGS) entry which is preliminary data.</text>
</comment>
<dbReference type="Gene3D" id="3.40.640.10">
    <property type="entry name" value="Type I PLP-dependent aspartate aminotransferase-like (Major domain)"/>
    <property type="match status" value="1"/>
</dbReference>
<keyword evidence="8 11" id="KW-0808">Transferase</keyword>
<comment type="catalytic activity">
    <reaction evidence="11">
        <text>(6R)-5,10-methylene-5,6,7,8-tetrahydrofolate + glycine + H2O = (6S)-5,6,7,8-tetrahydrofolate + L-serine</text>
        <dbReference type="Rhea" id="RHEA:15481"/>
        <dbReference type="ChEBI" id="CHEBI:15377"/>
        <dbReference type="ChEBI" id="CHEBI:15636"/>
        <dbReference type="ChEBI" id="CHEBI:33384"/>
        <dbReference type="ChEBI" id="CHEBI:57305"/>
        <dbReference type="ChEBI" id="CHEBI:57453"/>
        <dbReference type="EC" id="2.1.2.1"/>
    </reaction>
</comment>
<dbReference type="GO" id="GO:0019264">
    <property type="term" value="P:glycine biosynthetic process from serine"/>
    <property type="evidence" value="ECO:0007669"/>
    <property type="project" value="UniProtKB-UniRule"/>
</dbReference>
<dbReference type="UniPathway" id="UPA00193"/>
<dbReference type="PIRSF" id="PIRSF000412">
    <property type="entry name" value="SHMT"/>
    <property type="match status" value="1"/>
</dbReference>
<proteinExistence type="inferred from homology"/>
<comment type="function">
    <text evidence="10">Catalyzes the reversible interconversion of serine and glycine with tetrahydrofolate (THF) serving as the one-carbon carrier. This reaction serves as the major source of one-carbon groups required for the biosynthesis of purines, thymidylate, methionine, and other important biomolecules. Also exhibits THF-independent aldolase activity toward beta-hydroxyamino acids, producing glycine and aldehydes, via a retro-aldol mechanism. Thus, is able to catalyze the cleavage of L-allo-threonine.</text>
</comment>
<keyword evidence="6 11" id="KW-0554">One-carbon metabolism</keyword>
<keyword evidence="5 11" id="KW-0963">Cytoplasm</keyword>
<comment type="cofactor">
    <cofactor evidence="1 11 12">
        <name>pyridoxal 5'-phosphate</name>
        <dbReference type="ChEBI" id="CHEBI:597326"/>
    </cofactor>
</comment>
<evidence type="ECO:0000256" key="12">
    <source>
        <dbReference type="PIRSR" id="PIRSR000412-50"/>
    </source>
</evidence>
<dbReference type="AlphaFoldDB" id="A0A845QPJ8"/>
<evidence type="ECO:0000313" key="14">
    <source>
        <dbReference type="EMBL" id="NBH61958.1"/>
    </source>
</evidence>
<evidence type="ECO:0000256" key="1">
    <source>
        <dbReference type="ARBA" id="ARBA00001933"/>
    </source>
</evidence>
<dbReference type="Proteomes" id="UP000446866">
    <property type="component" value="Unassembled WGS sequence"/>
</dbReference>
<feature type="domain" description="Serine hydroxymethyltransferase-like" evidence="13">
    <location>
        <begin position="22"/>
        <end position="401"/>
    </location>
</feature>
<organism evidence="14 15">
    <name type="scientific">Anaerotruncus colihominis</name>
    <dbReference type="NCBI Taxonomy" id="169435"/>
    <lineage>
        <taxon>Bacteria</taxon>
        <taxon>Bacillati</taxon>
        <taxon>Bacillota</taxon>
        <taxon>Clostridia</taxon>
        <taxon>Eubacteriales</taxon>
        <taxon>Oscillospiraceae</taxon>
        <taxon>Anaerotruncus</taxon>
    </lineage>
</organism>
<comment type="caution">
    <text evidence="11">Lacks conserved residue(s) required for the propagation of feature annotation.</text>
</comment>
<evidence type="ECO:0000256" key="5">
    <source>
        <dbReference type="ARBA" id="ARBA00022490"/>
    </source>
</evidence>
<dbReference type="GO" id="GO:0008168">
    <property type="term" value="F:methyltransferase activity"/>
    <property type="evidence" value="ECO:0007669"/>
    <property type="project" value="UniProtKB-KW"/>
</dbReference>
<evidence type="ECO:0000256" key="10">
    <source>
        <dbReference type="ARBA" id="ARBA00054606"/>
    </source>
</evidence>
<dbReference type="PANTHER" id="PTHR11680">
    <property type="entry name" value="SERINE HYDROXYMETHYLTRANSFERASE"/>
    <property type="match status" value="1"/>
</dbReference>
<name>A0A845QPJ8_9FIRM</name>
<comment type="pathway">
    <text evidence="11">Amino-acid biosynthesis; glycine biosynthesis; glycine from L-serine: step 1/1.</text>
</comment>
<dbReference type="InterPro" id="IPR015421">
    <property type="entry name" value="PyrdxlP-dep_Trfase_major"/>
</dbReference>
<dbReference type="InterPro" id="IPR018247">
    <property type="entry name" value="EF_Hand_1_Ca_BS"/>
</dbReference>
<dbReference type="NCBIfam" id="NF000586">
    <property type="entry name" value="PRK00011.1"/>
    <property type="match status" value="1"/>
</dbReference>
<dbReference type="RefSeq" id="WP_160202238.1">
    <property type="nucleotide sequence ID" value="NZ_QXWK01000017.1"/>
</dbReference>
<dbReference type="GO" id="GO:0005829">
    <property type="term" value="C:cytosol"/>
    <property type="evidence" value="ECO:0007669"/>
    <property type="project" value="TreeGrafter"/>
</dbReference>
<dbReference type="GO" id="GO:0004372">
    <property type="term" value="F:glycine hydroxymethyltransferase activity"/>
    <property type="evidence" value="ECO:0007669"/>
    <property type="project" value="UniProtKB-UniRule"/>
</dbReference>
<keyword evidence="15" id="KW-1185">Reference proteome</keyword>
<sequence length="411" mass="45409">MFNREGADNSTYNVENFEFIKKSSPVVGNLIEKEYNRQKNNIELIASENYCSEAVLAACGSCLSWKYAEGYPYVRTSGNTSRYYGGTKFVDELEEYCCDMWRKVFDTDYHVNVQPHSGSQANFAAYKAILQPGDTILSLSLDNGGHLTHGSGVNFSGKLYNMVFYDVDENGFIDMEDVRKKAQEYKPQLILTGASAYSRIIDFAAFAEIAKEAGAYFMVDMAHIAGLVAGGAHPSPFGHADIVTTTTHKTLRGPRGGLIFARQDLAKKVDSAVFPYAQGGPLEHVIAGKAVCAEEALRPEYKEYAAQVVANCKAFADEFLKLGYKIVTGGTDNHVFLLDLLEFPFSGKDLQDKLDEVGITLNKNCVPGEKRSPKETSGVRIGTAPMTTRGYKEEDFREVARKIDAVIKEML</sequence>
<comment type="subunit">
    <text evidence="4 11">Homodimer.</text>
</comment>
<feature type="site" description="Plays an important role in substrate specificity" evidence="11">
    <location>
        <position position="248"/>
    </location>
</feature>
<evidence type="ECO:0000259" key="13">
    <source>
        <dbReference type="Pfam" id="PF00464"/>
    </source>
</evidence>
<dbReference type="HAMAP" id="MF_00051">
    <property type="entry name" value="SHMT"/>
    <property type="match status" value="1"/>
</dbReference>
<evidence type="ECO:0000256" key="3">
    <source>
        <dbReference type="ARBA" id="ARBA00006376"/>
    </source>
</evidence>
<dbReference type="InterPro" id="IPR015424">
    <property type="entry name" value="PyrdxlP-dep_Trfase"/>
</dbReference>
<evidence type="ECO:0000313" key="15">
    <source>
        <dbReference type="Proteomes" id="UP000446866"/>
    </source>
</evidence>
<keyword evidence="7 11" id="KW-0028">Amino-acid biosynthesis</keyword>
<dbReference type="EMBL" id="QXWK01000017">
    <property type="protein sequence ID" value="NBH61958.1"/>
    <property type="molecule type" value="Genomic_DNA"/>
</dbReference>
<comment type="subcellular location">
    <subcellularLocation>
        <location evidence="2 11">Cytoplasm</location>
    </subcellularLocation>
</comment>
<dbReference type="GO" id="GO:0035999">
    <property type="term" value="P:tetrahydrofolate interconversion"/>
    <property type="evidence" value="ECO:0007669"/>
    <property type="project" value="UniProtKB-UniRule"/>
</dbReference>
<dbReference type="PROSITE" id="PS00096">
    <property type="entry name" value="SHMT"/>
    <property type="match status" value="1"/>
</dbReference>
<dbReference type="UniPathway" id="UPA00288">
    <property type="reaction ID" value="UER01023"/>
</dbReference>
<feature type="modified residue" description="N6-(pyridoxal phosphate)lysine" evidence="11 12">
    <location>
        <position position="249"/>
    </location>
</feature>
<dbReference type="SUPFAM" id="SSF53383">
    <property type="entry name" value="PLP-dependent transferases"/>
    <property type="match status" value="1"/>
</dbReference>
<dbReference type="InterPro" id="IPR019798">
    <property type="entry name" value="Ser_HO-MeTrfase_PLP_BS"/>
</dbReference>
<dbReference type="PROSITE" id="PS00018">
    <property type="entry name" value="EF_HAND_1"/>
    <property type="match status" value="1"/>
</dbReference>
<dbReference type="CDD" id="cd00378">
    <property type="entry name" value="SHMT"/>
    <property type="match status" value="1"/>
</dbReference>
<dbReference type="GO" id="GO:0030170">
    <property type="term" value="F:pyridoxal phosphate binding"/>
    <property type="evidence" value="ECO:0007669"/>
    <property type="project" value="UniProtKB-UniRule"/>
</dbReference>
<keyword evidence="9 11" id="KW-0663">Pyridoxal phosphate</keyword>
<dbReference type="PANTHER" id="PTHR11680:SF35">
    <property type="entry name" value="SERINE HYDROXYMETHYLTRANSFERASE 1"/>
    <property type="match status" value="1"/>
</dbReference>
<dbReference type="Pfam" id="PF00464">
    <property type="entry name" value="SHMT"/>
    <property type="match status" value="1"/>
</dbReference>
<evidence type="ECO:0000256" key="11">
    <source>
        <dbReference type="HAMAP-Rule" id="MF_00051"/>
    </source>
</evidence>
<dbReference type="GO" id="GO:0032259">
    <property type="term" value="P:methylation"/>
    <property type="evidence" value="ECO:0007669"/>
    <property type="project" value="UniProtKB-KW"/>
</dbReference>
<dbReference type="InterPro" id="IPR015422">
    <property type="entry name" value="PyrdxlP-dep_Trfase_small"/>
</dbReference>
<dbReference type="InterPro" id="IPR001085">
    <property type="entry name" value="Ser_HO-MeTrfase"/>
</dbReference>
<dbReference type="FunFam" id="3.40.640.10:FF:000001">
    <property type="entry name" value="Serine hydroxymethyltransferase"/>
    <property type="match status" value="1"/>
</dbReference>
<keyword evidence="14" id="KW-0489">Methyltransferase</keyword>
<dbReference type="Gene3D" id="3.90.1150.10">
    <property type="entry name" value="Aspartate Aminotransferase, domain 1"/>
    <property type="match status" value="1"/>
</dbReference>
<dbReference type="EC" id="2.1.2.1" evidence="11"/>
<feature type="binding site" evidence="11">
    <location>
        <begin position="145"/>
        <end position="147"/>
    </location>
    <ligand>
        <name>(6S)-5,6,7,8-tetrahydrofolate</name>
        <dbReference type="ChEBI" id="CHEBI:57453"/>
    </ligand>
</feature>
<dbReference type="InterPro" id="IPR039429">
    <property type="entry name" value="SHMT-like_dom"/>
</dbReference>
<evidence type="ECO:0000256" key="2">
    <source>
        <dbReference type="ARBA" id="ARBA00004496"/>
    </source>
</evidence>
<evidence type="ECO:0000256" key="8">
    <source>
        <dbReference type="ARBA" id="ARBA00022679"/>
    </source>
</evidence>
<gene>
    <name evidence="11" type="primary">glyA</name>
    <name evidence="14" type="ORF">D0435_09870</name>
</gene>
<protein>
    <recommendedName>
        <fullName evidence="11">Serine hydroxymethyltransferase</fullName>
        <shortName evidence="11">SHMT</shortName>
        <shortName evidence="11">Serine methylase</shortName>
        <ecNumber evidence="11">2.1.2.1</ecNumber>
    </recommendedName>
</protein>
<evidence type="ECO:0000256" key="4">
    <source>
        <dbReference type="ARBA" id="ARBA00011738"/>
    </source>
</evidence>
<dbReference type="InterPro" id="IPR049943">
    <property type="entry name" value="Ser_HO-MeTrfase-like"/>
</dbReference>
<evidence type="ECO:0000256" key="9">
    <source>
        <dbReference type="ARBA" id="ARBA00022898"/>
    </source>
</evidence>
<evidence type="ECO:0000256" key="6">
    <source>
        <dbReference type="ARBA" id="ARBA00022563"/>
    </source>
</evidence>
<comment type="pathway">
    <text evidence="11">One-carbon metabolism; tetrahydrofolate interconversion.</text>
</comment>
<evidence type="ECO:0000256" key="7">
    <source>
        <dbReference type="ARBA" id="ARBA00022605"/>
    </source>
</evidence>
<accession>A0A845QPJ8</accession>
<comment type="similarity">
    <text evidence="3 11">Belongs to the SHMT family.</text>
</comment>
<feature type="binding site" evidence="11">
    <location>
        <position position="141"/>
    </location>
    <ligand>
        <name>(6S)-5,6,7,8-tetrahydrofolate</name>
        <dbReference type="ChEBI" id="CHEBI:57453"/>
    </ligand>
</feature>
<reference evidence="14 15" key="1">
    <citation type="submission" date="2018-08" db="EMBL/GenBank/DDBJ databases">
        <title>Murine metabolic-syndrome-specific gut microbial biobank.</title>
        <authorList>
            <person name="Liu C."/>
        </authorList>
    </citation>
    <scope>NUCLEOTIDE SEQUENCE [LARGE SCALE GENOMIC DNA]</scope>
    <source>
        <strain evidence="14 15">28</strain>
    </source>
</reference>